<dbReference type="EMBL" id="CM017323">
    <property type="protein sequence ID" value="KAE8022573.1"/>
    <property type="molecule type" value="Genomic_DNA"/>
</dbReference>
<evidence type="ECO:0000313" key="3">
    <source>
        <dbReference type="Proteomes" id="UP000327013"/>
    </source>
</evidence>
<dbReference type="Proteomes" id="UP000327013">
    <property type="component" value="Chromosome 3"/>
</dbReference>
<feature type="compositionally biased region" description="Basic and acidic residues" evidence="1">
    <location>
        <begin position="104"/>
        <end position="128"/>
    </location>
</feature>
<keyword evidence="3" id="KW-1185">Reference proteome</keyword>
<evidence type="ECO:0000313" key="2">
    <source>
        <dbReference type="EMBL" id="KAE8022573.1"/>
    </source>
</evidence>
<accession>A0A5N6QYF0</accession>
<protein>
    <submittedName>
        <fullName evidence="2">Uncharacterized protein</fullName>
    </submittedName>
</protein>
<feature type="compositionally biased region" description="Basic and acidic residues" evidence="1">
    <location>
        <begin position="75"/>
        <end position="90"/>
    </location>
</feature>
<feature type="compositionally biased region" description="Basic residues" evidence="1">
    <location>
        <begin position="91"/>
        <end position="103"/>
    </location>
</feature>
<sequence>MDTPRPRLLQRYPTQRHQAPPGQPYDLRDGDSIKIGKYTSILVQIDCHEESQLRRNPRRRAAEKDARGRGGTVSKESEAKCEEKGEELRTGNRRKARPRKARVLKSEDTAEEFPDRESENVRPVEQKAVRQVSTRRTRSAKNEESVVSDSILETIPENFGVVCRELEIMGKKKRGGSRRRNLDEDAPNCARVDALKDKENLEEKNRIDVDNGAAVGRRRNLGERAPDCIQVDASEDKENLEEKNRIDVDNGAAVSEVDEKVGNRADSGVKRGGAGFGEDGACGVKAERVREYMVEQMNDKSKVPVG</sequence>
<feature type="region of interest" description="Disordered" evidence="1">
    <location>
        <begin position="49"/>
        <end position="144"/>
    </location>
</feature>
<dbReference type="AlphaFoldDB" id="A0A5N6QYF0"/>
<reference evidence="2 3" key="1">
    <citation type="submission" date="2019-06" db="EMBL/GenBank/DDBJ databases">
        <title>A chromosomal-level reference genome of Carpinus fangiana (Coryloideae, Betulaceae).</title>
        <authorList>
            <person name="Yang X."/>
            <person name="Wang Z."/>
            <person name="Zhang L."/>
            <person name="Hao G."/>
            <person name="Liu J."/>
            <person name="Yang Y."/>
        </authorList>
    </citation>
    <scope>NUCLEOTIDE SEQUENCE [LARGE SCALE GENOMIC DNA]</scope>
    <source>
        <strain evidence="2">Cfa_2016G</strain>
        <tissue evidence="2">Leaf</tissue>
    </source>
</reference>
<proteinExistence type="predicted"/>
<gene>
    <name evidence="2" type="ORF">FH972_008363</name>
</gene>
<dbReference type="OrthoDB" id="687730at2759"/>
<feature type="compositionally biased region" description="Basic and acidic residues" evidence="1">
    <location>
        <begin position="257"/>
        <end position="269"/>
    </location>
</feature>
<evidence type="ECO:0000256" key="1">
    <source>
        <dbReference type="SAM" id="MobiDB-lite"/>
    </source>
</evidence>
<feature type="region of interest" description="Disordered" evidence="1">
    <location>
        <begin position="1"/>
        <end position="32"/>
    </location>
</feature>
<name>A0A5N6QYF0_9ROSI</name>
<feature type="region of interest" description="Disordered" evidence="1">
    <location>
        <begin position="257"/>
        <end position="278"/>
    </location>
</feature>
<organism evidence="2 3">
    <name type="scientific">Carpinus fangiana</name>
    <dbReference type="NCBI Taxonomy" id="176857"/>
    <lineage>
        <taxon>Eukaryota</taxon>
        <taxon>Viridiplantae</taxon>
        <taxon>Streptophyta</taxon>
        <taxon>Embryophyta</taxon>
        <taxon>Tracheophyta</taxon>
        <taxon>Spermatophyta</taxon>
        <taxon>Magnoliopsida</taxon>
        <taxon>eudicotyledons</taxon>
        <taxon>Gunneridae</taxon>
        <taxon>Pentapetalae</taxon>
        <taxon>rosids</taxon>
        <taxon>fabids</taxon>
        <taxon>Fagales</taxon>
        <taxon>Betulaceae</taxon>
        <taxon>Carpinus</taxon>
    </lineage>
</organism>